<dbReference type="RefSeq" id="WP_079146903.1">
    <property type="nucleotide sequence ID" value="NZ_CP016279.1"/>
</dbReference>
<name>A0ABS4M9E3_9ACTN</name>
<dbReference type="Pfam" id="PF03372">
    <property type="entry name" value="Exo_endo_phos"/>
    <property type="match status" value="1"/>
</dbReference>
<dbReference type="InterPro" id="IPR005135">
    <property type="entry name" value="Endo/exonuclease/phosphatase"/>
</dbReference>
<organism evidence="2 3">
    <name type="scientific">Streptomyces griseochromogenes</name>
    <dbReference type="NCBI Taxonomy" id="68214"/>
    <lineage>
        <taxon>Bacteria</taxon>
        <taxon>Bacillati</taxon>
        <taxon>Actinomycetota</taxon>
        <taxon>Actinomycetes</taxon>
        <taxon>Kitasatosporales</taxon>
        <taxon>Streptomycetaceae</taxon>
        <taxon>Streptomyces</taxon>
    </lineage>
</organism>
<evidence type="ECO:0000313" key="3">
    <source>
        <dbReference type="Proteomes" id="UP001519309"/>
    </source>
</evidence>
<reference evidence="2 3" key="1">
    <citation type="submission" date="2021-03" db="EMBL/GenBank/DDBJ databases">
        <title>Genomic Encyclopedia of Type Strains, Phase IV (KMG-IV): sequencing the most valuable type-strain genomes for metagenomic binning, comparative biology and taxonomic classification.</title>
        <authorList>
            <person name="Goeker M."/>
        </authorList>
    </citation>
    <scope>NUCLEOTIDE SEQUENCE [LARGE SCALE GENOMIC DNA]</scope>
    <source>
        <strain evidence="2 3">DSM 40499</strain>
    </source>
</reference>
<dbReference type="Proteomes" id="UP001519309">
    <property type="component" value="Unassembled WGS sequence"/>
</dbReference>
<keyword evidence="3" id="KW-1185">Reference proteome</keyword>
<protein>
    <recommendedName>
        <fullName evidence="1">Endonuclease/exonuclease/phosphatase domain-containing protein</fullName>
    </recommendedName>
</protein>
<dbReference type="EMBL" id="JAGGLP010000043">
    <property type="protein sequence ID" value="MBP2056263.1"/>
    <property type="molecule type" value="Genomic_DNA"/>
</dbReference>
<evidence type="ECO:0000259" key="1">
    <source>
        <dbReference type="Pfam" id="PF03372"/>
    </source>
</evidence>
<sequence length="268" mass="29605">MRPKLLKLATWNMGGGILGESHQRNGNPSLDYYAAVLKEYLPDVVCLQEAHDYHGHREGQAEYLARCLEYPYFASFPISESHLADNASLALGILSRFPIRDAVYQQFPNPRLETVSPHGEPWRLHDKGYVVGSIDLGDRTLGLVNGHCFPLQRFGVSPTGPMFTRMWDMLTEDLLASGGAGMAFAAIDANHSRIRELLAGALRPGSYLNAFEGTPTTPKGVQKDHILYGHAMRLLTTTIAATKSDHFYCQVSVLTDGLPNDEPNAQHN</sequence>
<dbReference type="Gene3D" id="3.60.10.10">
    <property type="entry name" value="Endonuclease/exonuclease/phosphatase"/>
    <property type="match status" value="1"/>
</dbReference>
<accession>A0ABS4M9E3</accession>
<dbReference type="SUPFAM" id="SSF56219">
    <property type="entry name" value="DNase I-like"/>
    <property type="match status" value="1"/>
</dbReference>
<comment type="caution">
    <text evidence="2">The sequence shown here is derived from an EMBL/GenBank/DDBJ whole genome shotgun (WGS) entry which is preliminary data.</text>
</comment>
<proteinExistence type="predicted"/>
<feature type="domain" description="Endonuclease/exonuclease/phosphatase" evidence="1">
    <location>
        <begin position="9"/>
        <end position="115"/>
    </location>
</feature>
<dbReference type="InterPro" id="IPR036691">
    <property type="entry name" value="Endo/exonu/phosph_ase_sf"/>
</dbReference>
<gene>
    <name evidence="2" type="ORF">J2Z21_009281</name>
</gene>
<evidence type="ECO:0000313" key="2">
    <source>
        <dbReference type="EMBL" id="MBP2056263.1"/>
    </source>
</evidence>